<feature type="region of interest" description="Disordered" evidence="1">
    <location>
        <begin position="1"/>
        <end position="22"/>
    </location>
</feature>
<gene>
    <name evidence="2" type="ORF">PMAYCL1PPCAC_05832</name>
</gene>
<dbReference type="Proteomes" id="UP001328107">
    <property type="component" value="Unassembled WGS sequence"/>
</dbReference>
<evidence type="ECO:0000313" key="3">
    <source>
        <dbReference type="Proteomes" id="UP001328107"/>
    </source>
</evidence>
<protein>
    <submittedName>
        <fullName evidence="2">Uncharacterized protein</fullName>
    </submittedName>
</protein>
<dbReference type="EMBL" id="BTRK01000002">
    <property type="protein sequence ID" value="GMR35637.1"/>
    <property type="molecule type" value="Genomic_DNA"/>
</dbReference>
<name>A0AAN4ZD94_9BILA</name>
<evidence type="ECO:0000256" key="1">
    <source>
        <dbReference type="SAM" id="MobiDB-lite"/>
    </source>
</evidence>
<dbReference type="Gene3D" id="3.30.160.60">
    <property type="entry name" value="Classic Zinc Finger"/>
    <property type="match status" value="1"/>
</dbReference>
<keyword evidence="3" id="KW-1185">Reference proteome</keyword>
<organism evidence="2 3">
    <name type="scientific">Pristionchus mayeri</name>
    <dbReference type="NCBI Taxonomy" id="1317129"/>
    <lineage>
        <taxon>Eukaryota</taxon>
        <taxon>Metazoa</taxon>
        <taxon>Ecdysozoa</taxon>
        <taxon>Nematoda</taxon>
        <taxon>Chromadorea</taxon>
        <taxon>Rhabditida</taxon>
        <taxon>Rhabditina</taxon>
        <taxon>Diplogasteromorpha</taxon>
        <taxon>Diplogasteroidea</taxon>
        <taxon>Neodiplogasteridae</taxon>
        <taxon>Pristionchus</taxon>
    </lineage>
</organism>
<dbReference type="AlphaFoldDB" id="A0AAN4ZD94"/>
<reference evidence="3" key="1">
    <citation type="submission" date="2022-10" db="EMBL/GenBank/DDBJ databases">
        <title>Genome assembly of Pristionchus species.</title>
        <authorList>
            <person name="Yoshida K."/>
            <person name="Sommer R.J."/>
        </authorList>
    </citation>
    <scope>NUCLEOTIDE SEQUENCE [LARGE SCALE GENOMIC DNA]</scope>
    <source>
        <strain evidence="3">RS5460</strain>
    </source>
</reference>
<proteinExistence type="predicted"/>
<sequence length="215" mass="24512">SAAPDVIKEEEMDDEPGPSGTAVVKEDEEMADHLLPSVCTAKDASTLIQLESSLLNVTRKFKRSKMHCSECSFFALQPMNLYSHVRNTHPEEFVRLSSPCPHCDYRAMDAQLLESHLNWFLCLACSANVPQCQKRLHVGTGTPKTRLCFNKRCKIRFNNDSDWVNHMNQKCSLCGKLIPSCMRTAEHMKTCWDPLNRYKTQQKPNRMMGEPMNSS</sequence>
<accession>A0AAN4ZD94</accession>
<feature type="non-terminal residue" evidence="2">
    <location>
        <position position="1"/>
    </location>
</feature>
<evidence type="ECO:0000313" key="2">
    <source>
        <dbReference type="EMBL" id="GMR35637.1"/>
    </source>
</evidence>
<comment type="caution">
    <text evidence="2">The sequence shown here is derived from an EMBL/GenBank/DDBJ whole genome shotgun (WGS) entry which is preliminary data.</text>
</comment>